<sequence>EFLSFVAFGVLSGLMIDEGFNETYINESYNNNFSSWFGLRAIWSYTTKTYEEKPSTNDIITILDDPSDSKTMLDDYNTLATELNANPVILASPFRFPNVSADGFLWALIFSGLAIAGPQADYLNSLVTELGCENVTVSGSTLIIERYGLTNYTVEISYGEKGMMSSFTVKNISGTIIYQITSSNSDWVFYLILIIVAVSAVAIVTFLIIRKKKLRR</sequence>
<comment type="caution">
    <text evidence="2">The sequence shown here is derived from an EMBL/GenBank/DDBJ whole genome shotgun (WGS) entry which is preliminary data.</text>
</comment>
<reference evidence="2" key="1">
    <citation type="journal article" date="2014" name="Front. Microbiol.">
        <title>High frequency of phylogenetically diverse reductive dehalogenase-homologous genes in deep subseafloor sedimentary metagenomes.</title>
        <authorList>
            <person name="Kawai M."/>
            <person name="Futagami T."/>
            <person name="Toyoda A."/>
            <person name="Takaki Y."/>
            <person name="Nishi S."/>
            <person name="Hori S."/>
            <person name="Arai W."/>
            <person name="Tsubouchi T."/>
            <person name="Morono Y."/>
            <person name="Uchiyama I."/>
            <person name="Ito T."/>
            <person name="Fujiyama A."/>
            <person name="Inagaki F."/>
            <person name="Takami H."/>
        </authorList>
    </citation>
    <scope>NUCLEOTIDE SEQUENCE</scope>
    <source>
        <strain evidence="2">Expedition CK06-06</strain>
    </source>
</reference>
<name>X1IKS4_9ZZZZ</name>
<feature type="non-terminal residue" evidence="2">
    <location>
        <position position="1"/>
    </location>
</feature>
<dbReference type="EMBL" id="BARU01038225">
    <property type="protein sequence ID" value="GAH82317.1"/>
    <property type="molecule type" value="Genomic_DNA"/>
</dbReference>
<evidence type="ECO:0000256" key="1">
    <source>
        <dbReference type="SAM" id="Phobius"/>
    </source>
</evidence>
<gene>
    <name evidence="2" type="ORF">S03H2_59447</name>
</gene>
<accession>X1IKS4</accession>
<dbReference type="AlphaFoldDB" id="X1IKS4"/>
<feature type="transmembrane region" description="Helical" evidence="1">
    <location>
        <begin position="187"/>
        <end position="209"/>
    </location>
</feature>
<organism evidence="2">
    <name type="scientific">marine sediment metagenome</name>
    <dbReference type="NCBI Taxonomy" id="412755"/>
    <lineage>
        <taxon>unclassified sequences</taxon>
        <taxon>metagenomes</taxon>
        <taxon>ecological metagenomes</taxon>
    </lineage>
</organism>
<evidence type="ECO:0000313" key="2">
    <source>
        <dbReference type="EMBL" id="GAH82317.1"/>
    </source>
</evidence>
<protein>
    <submittedName>
        <fullName evidence="2">Uncharacterized protein</fullName>
    </submittedName>
</protein>
<proteinExistence type="predicted"/>
<keyword evidence="1" id="KW-1133">Transmembrane helix</keyword>
<keyword evidence="1" id="KW-0812">Transmembrane</keyword>
<keyword evidence="1" id="KW-0472">Membrane</keyword>